<reference evidence="2 4" key="1">
    <citation type="submission" date="2018-06" db="EMBL/GenBank/DDBJ databases">
        <title>Comparative genomics of rhizobia nodulating Arachis hypogaea in China.</title>
        <authorList>
            <person name="Li Y."/>
        </authorList>
    </citation>
    <scope>NUCLEOTIDE SEQUENCE [LARGE SCALE GENOMIC DNA]</scope>
    <source>
        <strain evidence="2 4">CCBAU 51670</strain>
    </source>
</reference>
<evidence type="ECO:0000313" key="2">
    <source>
        <dbReference type="EMBL" id="QAU45307.1"/>
    </source>
</evidence>
<keyword evidence="5" id="KW-1185">Reference proteome</keyword>
<evidence type="ECO:0000256" key="1">
    <source>
        <dbReference type="SAM" id="MobiDB-lite"/>
    </source>
</evidence>
<feature type="compositionally biased region" description="Basic and acidic residues" evidence="1">
    <location>
        <begin position="29"/>
        <end position="38"/>
    </location>
</feature>
<dbReference type="KEGG" id="bgz:XH91_08040"/>
<name>A0AAE5WY55_9BRAD</name>
<protein>
    <submittedName>
        <fullName evidence="2">Uncharacterized protein</fullName>
    </submittedName>
</protein>
<evidence type="ECO:0000313" key="4">
    <source>
        <dbReference type="Proteomes" id="UP000288972"/>
    </source>
</evidence>
<dbReference type="Proteomes" id="UP000288972">
    <property type="component" value="Chromosome"/>
</dbReference>
<organism evidence="2 4">
    <name type="scientific">Bradyrhizobium guangzhouense</name>
    <dbReference type="NCBI Taxonomy" id="1325095"/>
    <lineage>
        <taxon>Bacteria</taxon>
        <taxon>Pseudomonadati</taxon>
        <taxon>Pseudomonadota</taxon>
        <taxon>Alphaproteobacteria</taxon>
        <taxon>Hyphomicrobiales</taxon>
        <taxon>Nitrobacteraceae</taxon>
        <taxon>Bradyrhizobium</taxon>
    </lineage>
</organism>
<evidence type="ECO:0000313" key="3">
    <source>
        <dbReference type="EMBL" id="RXH07321.1"/>
    </source>
</evidence>
<dbReference type="AlphaFoldDB" id="A0AAE5WY55"/>
<gene>
    <name evidence="3" type="ORF">EAS56_33085</name>
    <name evidence="2" type="ORF">XH91_08040</name>
</gene>
<reference evidence="3 5" key="2">
    <citation type="submission" date="2018-10" db="EMBL/GenBank/DDBJ databases">
        <title>Bradyrhizobium sp. nov., effective nodules isolated from peanut in China.</title>
        <authorList>
            <person name="Li Y."/>
        </authorList>
    </citation>
    <scope>NUCLEOTIDE SEQUENCE [LARGE SCALE GENOMIC DNA]</scope>
    <source>
        <strain evidence="3 5">CCBAU 53426</strain>
    </source>
</reference>
<dbReference type="Proteomes" id="UP000290401">
    <property type="component" value="Unassembled WGS sequence"/>
</dbReference>
<evidence type="ECO:0000313" key="5">
    <source>
        <dbReference type="Proteomes" id="UP000290401"/>
    </source>
</evidence>
<accession>A0AAE5WY55</accession>
<dbReference type="EMBL" id="RDQZ01000040">
    <property type="protein sequence ID" value="RXH07321.1"/>
    <property type="molecule type" value="Genomic_DNA"/>
</dbReference>
<feature type="region of interest" description="Disordered" evidence="1">
    <location>
        <begin position="29"/>
        <end position="60"/>
    </location>
</feature>
<dbReference type="EMBL" id="CP030053">
    <property type="protein sequence ID" value="QAU45307.1"/>
    <property type="molecule type" value="Genomic_DNA"/>
</dbReference>
<sequence>MRGEAFVGEYLIESLMQLSRSILKRLGPRMERRDDDKALSSQRGNKIAERQGASATTIAM</sequence>
<proteinExistence type="predicted"/>